<dbReference type="EMBL" id="JAEAOA010002069">
    <property type="protein sequence ID" value="KAK3584280.1"/>
    <property type="molecule type" value="Genomic_DNA"/>
</dbReference>
<reference evidence="2" key="2">
    <citation type="journal article" date="2021" name="Genome Biol. Evol.">
        <title>Developing a high-quality reference genome for a parasitic bivalve with doubly uniparental inheritance (Bivalvia: Unionida).</title>
        <authorList>
            <person name="Smith C.H."/>
        </authorList>
    </citation>
    <scope>NUCLEOTIDE SEQUENCE</scope>
    <source>
        <strain evidence="2">CHS0354</strain>
        <tissue evidence="2">Mantle</tissue>
    </source>
</reference>
<dbReference type="PANTHER" id="PTHR39640:SF1">
    <property type="entry name" value="DUF790 FAMILY PROTEIN"/>
    <property type="match status" value="1"/>
</dbReference>
<dbReference type="PROSITE" id="PS00194">
    <property type="entry name" value="THIOREDOXIN_1"/>
    <property type="match status" value="1"/>
</dbReference>
<dbReference type="SUPFAM" id="SSF52833">
    <property type="entry name" value="Thioredoxin-like"/>
    <property type="match status" value="1"/>
</dbReference>
<dbReference type="CDD" id="cd02966">
    <property type="entry name" value="TlpA_like_family"/>
    <property type="match status" value="1"/>
</dbReference>
<dbReference type="InterPro" id="IPR000866">
    <property type="entry name" value="AhpC/TSA"/>
</dbReference>
<dbReference type="Proteomes" id="UP001195483">
    <property type="component" value="Unassembled WGS sequence"/>
</dbReference>
<evidence type="ECO:0000259" key="1">
    <source>
        <dbReference type="PROSITE" id="PS51352"/>
    </source>
</evidence>
<dbReference type="Pfam" id="PF05626">
    <property type="entry name" value="DUF790"/>
    <property type="match status" value="1"/>
</dbReference>
<sequence>MNLKTKKVWLSVCFSLLGLSVVGLFLYGLLSGNDPKAIPTSFIGKPAPNFELKDLNGKSIRLSDYAGKAVILNFWASWCVPCREEAPLLESFWQNYQTKNTVVLGIASNDKPESVQKFIHEFRLTFPTVLDTEKGCIPMLAGDLILSYSRGERIFPKYLQPEEVTLEPLRQALQLFDEQEPFSRRELEENLHSVIYPYFTPKVTQGLIAVITAGCEFENDLKQDVTNLRENCFTRSAAIWKNATSETIPEPRALTPFFAKQFGMPAEIDLNGIEELLYADVRKNRRLLKRTDYTAEEIINRYNISQVQGILISARTASVIVRKADNMTLRSLLFKLRFLGLIFHISDTRKNGSTTLQIEGPASMLENGRSYGIEFAHMFPALLNIHNTGWELKADIFSKRKAGAVKKLSVTSDSGYPALKHEQGVWFRNEISDFIDRWNVEVRDFMSVAPAEEFFTDYKQICRIPDIVFSDPQHKNSKIYLEWLRYPPTDPLPILTAIT</sequence>
<dbReference type="InterPro" id="IPR036249">
    <property type="entry name" value="Thioredoxin-like_sf"/>
</dbReference>
<reference evidence="2" key="1">
    <citation type="journal article" date="2021" name="Genome Biol. Evol.">
        <title>A High-Quality Reference Genome for a Parasitic Bivalve with Doubly Uniparental Inheritance (Bivalvia: Unionida).</title>
        <authorList>
            <person name="Smith C.H."/>
        </authorList>
    </citation>
    <scope>NUCLEOTIDE SEQUENCE</scope>
    <source>
        <strain evidence="2">CHS0354</strain>
    </source>
</reference>
<name>A0AAE0VPI4_9BIVA</name>
<proteinExistence type="predicted"/>
<keyword evidence="3" id="KW-1185">Reference proteome</keyword>
<feature type="domain" description="Thioredoxin" evidence="1">
    <location>
        <begin position="41"/>
        <end position="174"/>
    </location>
</feature>
<dbReference type="AlphaFoldDB" id="A0AAE0VPI4"/>
<dbReference type="PANTHER" id="PTHR39640">
    <property type="entry name" value="VNG6129C"/>
    <property type="match status" value="1"/>
</dbReference>
<organism evidence="2 3">
    <name type="scientific">Potamilus streckersoni</name>
    <dbReference type="NCBI Taxonomy" id="2493646"/>
    <lineage>
        <taxon>Eukaryota</taxon>
        <taxon>Metazoa</taxon>
        <taxon>Spiralia</taxon>
        <taxon>Lophotrochozoa</taxon>
        <taxon>Mollusca</taxon>
        <taxon>Bivalvia</taxon>
        <taxon>Autobranchia</taxon>
        <taxon>Heteroconchia</taxon>
        <taxon>Palaeoheterodonta</taxon>
        <taxon>Unionida</taxon>
        <taxon>Unionoidea</taxon>
        <taxon>Unionidae</taxon>
        <taxon>Ambleminae</taxon>
        <taxon>Lampsilini</taxon>
        <taxon>Potamilus</taxon>
    </lineage>
</organism>
<accession>A0AAE0VPI4</accession>
<dbReference type="Gene3D" id="3.40.30.10">
    <property type="entry name" value="Glutaredoxin"/>
    <property type="match status" value="1"/>
</dbReference>
<evidence type="ECO:0000313" key="2">
    <source>
        <dbReference type="EMBL" id="KAK3584280.1"/>
    </source>
</evidence>
<dbReference type="GO" id="GO:0016491">
    <property type="term" value="F:oxidoreductase activity"/>
    <property type="evidence" value="ECO:0007669"/>
    <property type="project" value="InterPro"/>
</dbReference>
<dbReference type="GO" id="GO:0016209">
    <property type="term" value="F:antioxidant activity"/>
    <property type="evidence" value="ECO:0007669"/>
    <property type="project" value="InterPro"/>
</dbReference>
<dbReference type="InterPro" id="IPR008508">
    <property type="entry name" value="Bax1"/>
</dbReference>
<gene>
    <name evidence="2" type="ORF">CHS0354_035361</name>
</gene>
<comment type="caution">
    <text evidence="2">The sequence shown here is derived from an EMBL/GenBank/DDBJ whole genome shotgun (WGS) entry which is preliminary data.</text>
</comment>
<dbReference type="Pfam" id="PF00578">
    <property type="entry name" value="AhpC-TSA"/>
    <property type="match status" value="1"/>
</dbReference>
<dbReference type="InterPro" id="IPR017937">
    <property type="entry name" value="Thioredoxin_CS"/>
</dbReference>
<protein>
    <recommendedName>
        <fullName evidence="1">Thioredoxin domain-containing protein</fullName>
    </recommendedName>
</protein>
<reference evidence="2" key="3">
    <citation type="submission" date="2023-05" db="EMBL/GenBank/DDBJ databases">
        <authorList>
            <person name="Smith C.H."/>
        </authorList>
    </citation>
    <scope>NUCLEOTIDE SEQUENCE</scope>
    <source>
        <strain evidence="2">CHS0354</strain>
        <tissue evidence="2">Mantle</tissue>
    </source>
</reference>
<evidence type="ECO:0000313" key="3">
    <source>
        <dbReference type="Proteomes" id="UP001195483"/>
    </source>
</evidence>
<dbReference type="PROSITE" id="PS51352">
    <property type="entry name" value="THIOREDOXIN_2"/>
    <property type="match status" value="1"/>
</dbReference>
<dbReference type="InterPro" id="IPR013766">
    <property type="entry name" value="Thioredoxin_domain"/>
</dbReference>